<organism evidence="2 3">
    <name type="scientific">Hondaea fermentalgiana</name>
    <dbReference type="NCBI Taxonomy" id="2315210"/>
    <lineage>
        <taxon>Eukaryota</taxon>
        <taxon>Sar</taxon>
        <taxon>Stramenopiles</taxon>
        <taxon>Bigyra</taxon>
        <taxon>Labyrinthulomycetes</taxon>
        <taxon>Thraustochytrida</taxon>
        <taxon>Thraustochytriidae</taxon>
        <taxon>Hondaea</taxon>
    </lineage>
</organism>
<feature type="region of interest" description="Disordered" evidence="1">
    <location>
        <begin position="196"/>
        <end position="266"/>
    </location>
</feature>
<keyword evidence="3" id="KW-1185">Reference proteome</keyword>
<evidence type="ECO:0000313" key="3">
    <source>
        <dbReference type="Proteomes" id="UP000241890"/>
    </source>
</evidence>
<dbReference type="AlphaFoldDB" id="A0A2R5GPE5"/>
<feature type="compositionally biased region" description="Acidic residues" evidence="1">
    <location>
        <begin position="228"/>
        <end position="239"/>
    </location>
</feature>
<reference evidence="2 3" key="1">
    <citation type="submission" date="2017-12" db="EMBL/GenBank/DDBJ databases">
        <title>Sequencing, de novo assembly and annotation of complete genome of a new Thraustochytrid species, strain FCC1311.</title>
        <authorList>
            <person name="Sedici K."/>
            <person name="Godart F."/>
            <person name="Aiese Cigliano R."/>
            <person name="Sanseverino W."/>
            <person name="Barakat M."/>
            <person name="Ortet P."/>
            <person name="Marechal E."/>
            <person name="Cagnac O."/>
            <person name="Amato A."/>
        </authorList>
    </citation>
    <scope>NUCLEOTIDE SEQUENCE [LARGE SCALE GENOMIC DNA]</scope>
</reference>
<feature type="compositionally biased region" description="Basic and acidic residues" evidence="1">
    <location>
        <begin position="24"/>
        <end position="43"/>
    </location>
</feature>
<evidence type="ECO:0000313" key="2">
    <source>
        <dbReference type="EMBL" id="GBG30493.1"/>
    </source>
</evidence>
<dbReference type="InParanoid" id="A0A2R5GPE5"/>
<name>A0A2R5GPE5_9STRA</name>
<gene>
    <name evidence="2" type="ORF">FCC1311_067132</name>
</gene>
<comment type="caution">
    <text evidence="2">The sequence shown here is derived from an EMBL/GenBank/DDBJ whole genome shotgun (WGS) entry which is preliminary data.</text>
</comment>
<feature type="region of interest" description="Disordered" evidence="1">
    <location>
        <begin position="1"/>
        <end position="83"/>
    </location>
</feature>
<protein>
    <submittedName>
        <fullName evidence="2">Uncharacterized protein</fullName>
    </submittedName>
</protein>
<accession>A0A2R5GPE5</accession>
<feature type="compositionally biased region" description="Pro residues" evidence="1">
    <location>
        <begin position="1"/>
        <end position="14"/>
    </location>
</feature>
<proteinExistence type="predicted"/>
<feature type="compositionally biased region" description="Acidic residues" evidence="1">
    <location>
        <begin position="247"/>
        <end position="266"/>
    </location>
</feature>
<dbReference type="EMBL" id="BEYU01000077">
    <property type="protein sequence ID" value="GBG30493.1"/>
    <property type="molecule type" value="Genomic_DNA"/>
</dbReference>
<evidence type="ECO:0000256" key="1">
    <source>
        <dbReference type="SAM" id="MobiDB-lite"/>
    </source>
</evidence>
<sequence length="266" mass="29509">MQQTPRPPFVPPATYPGRKRRWRSQHEDVRLRFLDAGQREKWSKAHGANDTSQNPQADDGFAVNGGMMLPGQPEASAEDDDKPAEMTKMEADQWERVHWDVDFKERLKSATTCLRVPDMSREVETWDSITHAKFEMGCTDIANTLTRPLSLLYVPGELAAACVPKKDAAGNLISLKVTPANRSQNPRKRKAVNVLARIEAREAKGGPSARTDRKGSMDEAANEGDSSGGEEEQSDDDQGDYGAGIQVDDDDDDYNDMGEDEEENTL</sequence>
<feature type="compositionally biased region" description="Basic and acidic residues" evidence="1">
    <location>
        <begin position="198"/>
        <end position="217"/>
    </location>
</feature>
<dbReference type="Proteomes" id="UP000241890">
    <property type="component" value="Unassembled WGS sequence"/>
</dbReference>